<dbReference type="Pfam" id="PF02683">
    <property type="entry name" value="DsbD_TM"/>
    <property type="match status" value="1"/>
</dbReference>
<keyword evidence="3 18" id="KW-0813">Transport</keyword>
<feature type="transmembrane region" description="Helical" evidence="18">
    <location>
        <begin position="299"/>
        <end position="322"/>
    </location>
</feature>
<evidence type="ECO:0000256" key="13">
    <source>
        <dbReference type="ARBA" id="ARBA00023136"/>
    </source>
</evidence>
<dbReference type="InterPro" id="IPR035671">
    <property type="entry name" value="DsbD_gamma"/>
</dbReference>
<evidence type="ECO:0000256" key="10">
    <source>
        <dbReference type="ARBA" id="ARBA00022989"/>
    </source>
</evidence>
<dbReference type="GO" id="GO:0047134">
    <property type="term" value="F:protein-disulfide reductase [NAD(P)H] activity"/>
    <property type="evidence" value="ECO:0007669"/>
    <property type="project" value="UniProtKB-UniRule"/>
</dbReference>
<evidence type="ECO:0000256" key="9">
    <source>
        <dbReference type="ARBA" id="ARBA00022982"/>
    </source>
</evidence>
<reference evidence="20 21" key="1">
    <citation type="submission" date="2019-05" db="EMBL/GenBank/DDBJ databases">
        <title>Genome sequences of Thalassotalea litorea 1K03283.</title>
        <authorList>
            <person name="Zhang D."/>
        </authorList>
    </citation>
    <scope>NUCLEOTIDE SEQUENCE [LARGE SCALE GENOMIC DNA]</scope>
    <source>
        <strain evidence="20 21">MCCC 1K03283</strain>
    </source>
</reference>
<dbReference type="SUPFAM" id="SSF74863">
    <property type="entry name" value="Thiol:disulfide interchange protein DsbD, N-terminal domain (DsbD-alpha)"/>
    <property type="match status" value="1"/>
</dbReference>
<feature type="disulfide bond" description="Redox-active" evidence="18">
    <location>
        <begin position="238"/>
        <end position="360"/>
    </location>
</feature>
<comment type="function">
    <text evidence="18">Required to facilitate the formation of correct disulfide bonds in some periplasmic proteins and for the assembly of the periplasmic c-type cytochromes. Acts by transferring electrons from cytoplasmic thioredoxin to the periplasm. This transfer involves a cascade of disulfide bond formation and reduction steps.</text>
</comment>
<dbReference type="PANTHER" id="PTHR32234">
    <property type="entry name" value="THIOL:DISULFIDE INTERCHANGE PROTEIN DSBD"/>
    <property type="match status" value="1"/>
</dbReference>
<dbReference type="PROSITE" id="PS00194">
    <property type="entry name" value="THIOREDOXIN_1"/>
    <property type="match status" value="1"/>
</dbReference>
<dbReference type="CDD" id="cd02953">
    <property type="entry name" value="DsbDgamma"/>
    <property type="match status" value="1"/>
</dbReference>
<comment type="similarity">
    <text evidence="2 18">Belongs to the thioredoxin family. DsbD subfamily.</text>
</comment>
<feature type="disulfide bond" description="Redox-active" evidence="18">
    <location>
        <begin position="542"/>
        <end position="545"/>
    </location>
</feature>
<feature type="transmembrane region" description="Helical" evidence="18">
    <location>
        <begin position="219"/>
        <end position="246"/>
    </location>
</feature>
<dbReference type="GO" id="GO:0045454">
    <property type="term" value="P:cell redox homeostasis"/>
    <property type="evidence" value="ECO:0007669"/>
    <property type="project" value="TreeGrafter"/>
</dbReference>
<evidence type="ECO:0000256" key="4">
    <source>
        <dbReference type="ARBA" id="ARBA00022475"/>
    </source>
</evidence>
<evidence type="ECO:0000256" key="5">
    <source>
        <dbReference type="ARBA" id="ARBA00022519"/>
    </source>
</evidence>
<evidence type="ECO:0000256" key="2">
    <source>
        <dbReference type="ARBA" id="ARBA00007241"/>
    </source>
</evidence>
<feature type="transmembrane region" description="Helical" evidence="18">
    <location>
        <begin position="444"/>
        <end position="461"/>
    </location>
</feature>
<name>A0A5R9IUQ2_9GAMM</name>
<keyword evidence="7 18" id="KW-0732">Signal</keyword>
<feature type="transmembrane region" description="Helical" evidence="18">
    <location>
        <begin position="378"/>
        <end position="400"/>
    </location>
</feature>
<comment type="subcellular location">
    <subcellularLocation>
        <location evidence="1 18">Cell inner membrane</location>
        <topology evidence="1 18">Multi-pass membrane protein</topology>
    </subcellularLocation>
</comment>
<dbReference type="InterPro" id="IPR022910">
    <property type="entry name" value="Thiol_diS_interchange_DbsD"/>
</dbReference>
<keyword evidence="9 18" id="KW-0249">Electron transport</keyword>
<accession>A0A5R9IUQ2</accession>
<evidence type="ECO:0000256" key="15">
    <source>
        <dbReference type="ARBA" id="ARBA00023284"/>
    </source>
</evidence>
<feature type="chain" id="PRO_5024519949" description="Thiol:disulfide interchange protein DsbD" evidence="18">
    <location>
        <begin position="24"/>
        <end position="628"/>
    </location>
</feature>
<keyword evidence="4 18" id="KW-1003">Cell membrane</keyword>
<dbReference type="EMBL" id="VCBC01000003">
    <property type="protein sequence ID" value="TLU67081.1"/>
    <property type="molecule type" value="Genomic_DNA"/>
</dbReference>
<dbReference type="InterPro" id="IPR017937">
    <property type="entry name" value="Thioredoxin_CS"/>
</dbReference>
<dbReference type="PANTHER" id="PTHR32234:SF0">
    <property type="entry name" value="THIOL:DISULFIDE INTERCHANGE PROTEIN DSBD"/>
    <property type="match status" value="1"/>
</dbReference>
<evidence type="ECO:0000256" key="8">
    <source>
        <dbReference type="ARBA" id="ARBA00022748"/>
    </source>
</evidence>
<dbReference type="InterPro" id="IPR036249">
    <property type="entry name" value="Thioredoxin-like_sf"/>
</dbReference>
<evidence type="ECO:0000256" key="3">
    <source>
        <dbReference type="ARBA" id="ARBA00022448"/>
    </source>
</evidence>
<dbReference type="HAMAP" id="MF_00399">
    <property type="entry name" value="DbsD"/>
    <property type="match status" value="1"/>
</dbReference>
<keyword evidence="21" id="KW-1185">Reference proteome</keyword>
<feature type="domain" description="Thioredoxin" evidence="19">
    <location>
        <begin position="489"/>
        <end position="628"/>
    </location>
</feature>
<dbReference type="Gene3D" id="3.40.30.10">
    <property type="entry name" value="Glutaredoxin"/>
    <property type="match status" value="1"/>
</dbReference>
<evidence type="ECO:0000259" key="19">
    <source>
        <dbReference type="PROSITE" id="PS51352"/>
    </source>
</evidence>
<keyword evidence="14 18" id="KW-1015">Disulfide bond</keyword>
<evidence type="ECO:0000256" key="14">
    <source>
        <dbReference type="ARBA" id="ARBA00023157"/>
    </source>
</evidence>
<keyword evidence="11 18" id="KW-0560">Oxidoreductase</keyword>
<evidence type="ECO:0000313" key="20">
    <source>
        <dbReference type="EMBL" id="TLU67081.1"/>
    </source>
</evidence>
<feature type="signal peptide" evidence="18">
    <location>
        <begin position="1"/>
        <end position="23"/>
    </location>
</feature>
<dbReference type="NCBIfam" id="NF001419">
    <property type="entry name" value="PRK00293.1"/>
    <property type="match status" value="1"/>
</dbReference>
<protein>
    <recommendedName>
        <fullName evidence="18">Thiol:disulfide interchange protein DsbD</fullName>
        <ecNumber evidence="18">1.8.1.8</ecNumber>
    </recommendedName>
    <alternativeName>
        <fullName evidence="18">Protein-disulfide reductase</fullName>
        <shortName evidence="18">Disulfide reductase</shortName>
    </alternativeName>
</protein>
<dbReference type="EC" id="1.8.1.8" evidence="18"/>
<comment type="catalytic activity">
    <reaction evidence="16 18">
        <text>[protein]-dithiol + NAD(+) = [protein]-disulfide + NADH + H(+)</text>
        <dbReference type="Rhea" id="RHEA:18749"/>
        <dbReference type="Rhea" id="RHEA-COMP:10593"/>
        <dbReference type="Rhea" id="RHEA-COMP:10594"/>
        <dbReference type="ChEBI" id="CHEBI:15378"/>
        <dbReference type="ChEBI" id="CHEBI:29950"/>
        <dbReference type="ChEBI" id="CHEBI:50058"/>
        <dbReference type="ChEBI" id="CHEBI:57540"/>
        <dbReference type="ChEBI" id="CHEBI:57945"/>
        <dbReference type="EC" id="1.8.1.8"/>
    </reaction>
</comment>
<organism evidence="20 21">
    <name type="scientific">Thalassotalea litorea</name>
    <dbReference type="NCBI Taxonomy" id="2020715"/>
    <lineage>
        <taxon>Bacteria</taxon>
        <taxon>Pseudomonadati</taxon>
        <taxon>Pseudomonadota</taxon>
        <taxon>Gammaproteobacteria</taxon>
        <taxon>Alteromonadales</taxon>
        <taxon>Colwelliaceae</taxon>
        <taxon>Thalassotalea</taxon>
    </lineage>
</organism>
<keyword evidence="8 18" id="KW-0201">Cytochrome c-type biogenesis</keyword>
<evidence type="ECO:0000256" key="18">
    <source>
        <dbReference type="HAMAP-Rule" id="MF_00399"/>
    </source>
</evidence>
<evidence type="ECO:0000256" key="12">
    <source>
        <dbReference type="ARBA" id="ARBA00023027"/>
    </source>
</evidence>
<dbReference type="PROSITE" id="PS51352">
    <property type="entry name" value="THIOREDOXIN_2"/>
    <property type="match status" value="1"/>
</dbReference>
<keyword evidence="10 18" id="KW-1133">Transmembrane helix</keyword>
<dbReference type="Pfam" id="PF13899">
    <property type="entry name" value="Thioredoxin_7"/>
    <property type="match status" value="1"/>
</dbReference>
<dbReference type="OrthoDB" id="9811036at2"/>
<evidence type="ECO:0000313" key="21">
    <source>
        <dbReference type="Proteomes" id="UP000307790"/>
    </source>
</evidence>
<dbReference type="AlphaFoldDB" id="A0A5R9IUQ2"/>
<dbReference type="RefSeq" id="WP_138318362.1">
    <property type="nucleotide sequence ID" value="NZ_VCBC01000003.1"/>
</dbReference>
<dbReference type="GO" id="GO:0009055">
    <property type="term" value="F:electron transfer activity"/>
    <property type="evidence" value="ECO:0007669"/>
    <property type="project" value="UniProtKB-UniRule"/>
</dbReference>
<evidence type="ECO:0000256" key="6">
    <source>
        <dbReference type="ARBA" id="ARBA00022692"/>
    </source>
</evidence>
<feature type="transmembrane region" description="Helical" evidence="18">
    <location>
        <begin position="473"/>
        <end position="492"/>
    </location>
</feature>
<dbReference type="GO" id="GO:0017004">
    <property type="term" value="P:cytochrome complex assembly"/>
    <property type="evidence" value="ECO:0007669"/>
    <property type="project" value="UniProtKB-UniRule"/>
</dbReference>
<comment type="caution">
    <text evidence="20">The sequence shown here is derived from an EMBL/GenBank/DDBJ whole genome shotgun (WGS) entry which is preliminary data.</text>
</comment>
<proteinExistence type="inferred from homology"/>
<evidence type="ECO:0000256" key="11">
    <source>
        <dbReference type="ARBA" id="ARBA00023002"/>
    </source>
</evidence>
<dbReference type="SUPFAM" id="SSF52833">
    <property type="entry name" value="Thioredoxin-like"/>
    <property type="match status" value="1"/>
</dbReference>
<keyword evidence="15 18" id="KW-0676">Redox-active center</keyword>
<feature type="transmembrane region" description="Helical" evidence="18">
    <location>
        <begin position="267"/>
        <end position="287"/>
    </location>
</feature>
<keyword evidence="5 18" id="KW-0997">Cell inner membrane</keyword>
<evidence type="ECO:0000256" key="1">
    <source>
        <dbReference type="ARBA" id="ARBA00004429"/>
    </source>
</evidence>
<dbReference type="GO" id="GO:0005886">
    <property type="term" value="C:plasma membrane"/>
    <property type="evidence" value="ECO:0007669"/>
    <property type="project" value="UniProtKB-SubCell"/>
</dbReference>
<feature type="transmembrane region" description="Helical" evidence="18">
    <location>
        <begin position="343"/>
        <end position="372"/>
    </location>
</feature>
<dbReference type="InterPro" id="IPR013766">
    <property type="entry name" value="Thioredoxin_domain"/>
</dbReference>
<comment type="catalytic activity">
    <reaction evidence="17 18">
        <text>[protein]-dithiol + NADP(+) = [protein]-disulfide + NADPH + H(+)</text>
        <dbReference type="Rhea" id="RHEA:18753"/>
        <dbReference type="Rhea" id="RHEA-COMP:10593"/>
        <dbReference type="Rhea" id="RHEA-COMP:10594"/>
        <dbReference type="ChEBI" id="CHEBI:15378"/>
        <dbReference type="ChEBI" id="CHEBI:29950"/>
        <dbReference type="ChEBI" id="CHEBI:50058"/>
        <dbReference type="ChEBI" id="CHEBI:57783"/>
        <dbReference type="ChEBI" id="CHEBI:58349"/>
        <dbReference type="EC" id="1.8.1.8"/>
    </reaction>
</comment>
<dbReference type="InterPro" id="IPR003834">
    <property type="entry name" value="Cyt_c_assmbl_TM_dom"/>
</dbReference>
<dbReference type="InterPro" id="IPR028250">
    <property type="entry name" value="DsbDN"/>
</dbReference>
<evidence type="ECO:0000256" key="16">
    <source>
        <dbReference type="ARBA" id="ARBA00047388"/>
    </source>
</evidence>
<dbReference type="Gene3D" id="2.60.40.1250">
    <property type="entry name" value="Thiol:disulfide interchange protein DsbD, N-terminal domain"/>
    <property type="match status" value="1"/>
</dbReference>
<keyword evidence="13 18" id="KW-0472">Membrane</keyword>
<feature type="disulfide bond" description="Redox-active" evidence="18">
    <location>
        <begin position="132"/>
        <end position="138"/>
    </location>
</feature>
<evidence type="ECO:0000256" key="17">
    <source>
        <dbReference type="ARBA" id="ARBA00047804"/>
    </source>
</evidence>
<dbReference type="Pfam" id="PF11412">
    <property type="entry name" value="DsbD_N"/>
    <property type="match status" value="1"/>
</dbReference>
<evidence type="ECO:0000256" key="7">
    <source>
        <dbReference type="ARBA" id="ARBA00022729"/>
    </source>
</evidence>
<dbReference type="Proteomes" id="UP000307790">
    <property type="component" value="Unassembled WGS sequence"/>
</dbReference>
<sequence precursor="true">MRALLRLLILTLCVTGTSTQAQNSPFDTSMDSLFSNQDEFLQVDQAFQFDFNQQGNSVEVYFNIAEGYYLYKEKLVFKSDSAEFQQPTLPQGREHEDEFFGVQQVYYQKLKFDIPIESATDNSSIELTYQGCAEKGLCYPPTKKVIFLSAVGSGNGVNDNADNEQGNSSAILGAIIGNNVDSINNSSKNVLPDSTEQAAANGSDSEQFELASLLTSKNFALILLTFFGLGILLSFTPCVFPMYPILTGIIVGQGDKLSTGKAFSLSMAYVQGMAITYTILGVVVALAGAQFQAAFQHPAILIGLSILFVVLALSMFGVFNLSMPSSWQQKLNQLSSSQRGGSLVSVFVMGAISGLVASPCTTAPLTGILIYIAQSGDIVLGATALYVLSMGMGLPLLVLGSSGGKLLPKAGNWMNVIKSVFGLLLLAVPIFLLERLLPATVANLLWAALLLGSATYFYVVNNDNRKSPATFGYGIRSLIIFLMLFSGGQLAYQTLFDAPLKQAAASHKEFIKVASLDELDREIAKANAGGLTVMLDLYADWCAACKEFEQKTFPKPSVQQALHNTVMLQADLTDLGNPDSLAFMEEYDVFGLPSILFFDKTGRELDKNRVTGFMNADKFSTHINEIFN</sequence>
<keyword evidence="6 18" id="KW-0812">Transmembrane</keyword>
<feature type="transmembrane region" description="Helical" evidence="18">
    <location>
        <begin position="412"/>
        <end position="432"/>
    </location>
</feature>
<keyword evidence="12 18" id="KW-0520">NAD</keyword>
<dbReference type="InterPro" id="IPR036929">
    <property type="entry name" value="DsbDN_sf"/>
</dbReference>
<gene>
    <name evidence="18" type="primary">dsbD</name>
    <name evidence="20" type="ORF">FE810_01990</name>
</gene>